<dbReference type="GO" id="GO:0004146">
    <property type="term" value="F:dihydrofolate reductase activity"/>
    <property type="evidence" value="ECO:0007669"/>
    <property type="project" value="InterPro"/>
</dbReference>
<dbReference type="Gene3D" id="3.40.430.10">
    <property type="entry name" value="Dihydrofolate Reductase, subunit A"/>
    <property type="match status" value="1"/>
</dbReference>
<dbReference type="SUPFAM" id="SSF53597">
    <property type="entry name" value="Dihydrofolate reductase-like"/>
    <property type="match status" value="1"/>
</dbReference>
<proteinExistence type="predicted"/>
<sequence>MPLEIILIAAVTVDGFIARHNNEITKWTQDLHLFKKQTMGYPVIMGSNTHKTLSNDLLGRDVIVVHRDDSPKDIINKVSGNRCFIAGGGKTYSKFYSFITHAYITPHPLIFGEGVSLFTEKVPELSLVFERLVEVSKADGIYQYQYRVCR</sequence>
<gene>
    <name evidence="2" type="ORF">METZ01_LOCUS5337</name>
</gene>
<dbReference type="InterPro" id="IPR024072">
    <property type="entry name" value="DHFR-like_dom_sf"/>
</dbReference>
<dbReference type="Pfam" id="PF00186">
    <property type="entry name" value="DHFR_1"/>
    <property type="match status" value="1"/>
</dbReference>
<evidence type="ECO:0000313" key="2">
    <source>
        <dbReference type="EMBL" id="SUZ52483.1"/>
    </source>
</evidence>
<dbReference type="GO" id="GO:0046654">
    <property type="term" value="P:tetrahydrofolate biosynthetic process"/>
    <property type="evidence" value="ECO:0007669"/>
    <property type="project" value="InterPro"/>
</dbReference>
<name>A0A381NG49_9ZZZZ</name>
<dbReference type="AlphaFoldDB" id="A0A381NG49"/>
<dbReference type="InterPro" id="IPR001796">
    <property type="entry name" value="DHFR_dom"/>
</dbReference>
<dbReference type="EMBL" id="UINC01000277">
    <property type="protein sequence ID" value="SUZ52483.1"/>
    <property type="molecule type" value="Genomic_DNA"/>
</dbReference>
<protein>
    <recommendedName>
        <fullName evidence="1">DHFR domain-containing protein</fullName>
    </recommendedName>
</protein>
<reference evidence="2" key="1">
    <citation type="submission" date="2018-05" db="EMBL/GenBank/DDBJ databases">
        <authorList>
            <person name="Lanie J.A."/>
            <person name="Ng W.-L."/>
            <person name="Kazmierczak K.M."/>
            <person name="Andrzejewski T.M."/>
            <person name="Davidsen T.M."/>
            <person name="Wayne K.J."/>
            <person name="Tettelin H."/>
            <person name="Glass J.I."/>
            <person name="Rusch D."/>
            <person name="Podicherti R."/>
            <person name="Tsui H.-C.T."/>
            <person name="Winkler M.E."/>
        </authorList>
    </citation>
    <scope>NUCLEOTIDE SEQUENCE</scope>
</reference>
<evidence type="ECO:0000259" key="1">
    <source>
        <dbReference type="Pfam" id="PF00186"/>
    </source>
</evidence>
<feature type="domain" description="DHFR" evidence="1">
    <location>
        <begin position="5"/>
        <end position="105"/>
    </location>
</feature>
<organism evidence="2">
    <name type="scientific">marine metagenome</name>
    <dbReference type="NCBI Taxonomy" id="408172"/>
    <lineage>
        <taxon>unclassified sequences</taxon>
        <taxon>metagenomes</taxon>
        <taxon>ecological metagenomes</taxon>
    </lineage>
</organism>
<accession>A0A381NG49</accession>